<dbReference type="EMBL" id="JARYGX010000018">
    <property type="protein sequence ID" value="MDH7453114.1"/>
    <property type="molecule type" value="Genomic_DNA"/>
</dbReference>
<comment type="caution">
    <text evidence="2">The sequence shown here is derived from an EMBL/GenBank/DDBJ whole genome shotgun (WGS) entry which is preliminary data.</text>
</comment>
<evidence type="ECO:0000313" key="3">
    <source>
        <dbReference type="Proteomes" id="UP001160550"/>
    </source>
</evidence>
<organism evidence="2 3">
    <name type="scientific">Luteimonas composti</name>
    <dbReference type="NCBI Taxonomy" id="398257"/>
    <lineage>
        <taxon>Bacteria</taxon>
        <taxon>Pseudomonadati</taxon>
        <taxon>Pseudomonadota</taxon>
        <taxon>Gammaproteobacteria</taxon>
        <taxon>Lysobacterales</taxon>
        <taxon>Lysobacteraceae</taxon>
        <taxon>Luteimonas</taxon>
    </lineage>
</organism>
<keyword evidence="1" id="KW-0812">Transmembrane</keyword>
<evidence type="ECO:0000313" key="2">
    <source>
        <dbReference type="EMBL" id="MDH7453114.1"/>
    </source>
</evidence>
<name>A0ABT6MRP3_9GAMM</name>
<keyword evidence="1" id="KW-1133">Transmembrane helix</keyword>
<reference evidence="2" key="1">
    <citation type="journal article" date="2007" name="Int. J. Syst. Evol. Microbiol.">
        <title>Luteimonas composti sp. nov., a moderately thermophilic bacterium isolated from food waste.</title>
        <authorList>
            <person name="Young C.C."/>
            <person name="Kampfer P."/>
            <person name="Chen W.M."/>
            <person name="Yen W.S."/>
            <person name="Arun A.B."/>
            <person name="Lai W.A."/>
            <person name="Shen F.T."/>
            <person name="Rekha P.D."/>
            <person name="Lin K.Y."/>
            <person name="Chou J.H."/>
        </authorList>
    </citation>
    <scope>NUCLEOTIDE SEQUENCE</scope>
    <source>
        <strain evidence="2">CC-YY355</strain>
    </source>
</reference>
<gene>
    <name evidence="2" type="ORF">QF205_08525</name>
</gene>
<dbReference type="Proteomes" id="UP001160550">
    <property type="component" value="Unassembled WGS sequence"/>
</dbReference>
<reference evidence="2" key="2">
    <citation type="submission" date="2023-04" db="EMBL/GenBank/DDBJ databases">
        <authorList>
            <person name="Sun J.-Q."/>
        </authorList>
    </citation>
    <scope>NUCLEOTIDE SEQUENCE</scope>
    <source>
        <strain evidence="2">CC-YY355</strain>
    </source>
</reference>
<feature type="transmembrane region" description="Helical" evidence="1">
    <location>
        <begin position="20"/>
        <end position="43"/>
    </location>
</feature>
<evidence type="ECO:0000256" key="1">
    <source>
        <dbReference type="SAM" id="Phobius"/>
    </source>
</evidence>
<protein>
    <recommendedName>
        <fullName evidence="4">AsmA family protein</fullName>
    </recommendedName>
</protein>
<accession>A0ABT6MRP3</accession>
<keyword evidence="1" id="KW-0472">Membrane</keyword>
<keyword evidence="3" id="KW-1185">Reference proteome</keyword>
<sequence length="428" mass="45966">MSLPPRPARPPQARRRWRRLLLLLPPSLLGLLLVLALVAWLALPPARLVPMVLARIGASIGLEISAEGDAATRLGRHPLIVVRNLVAREPGAERALLRARRVEVALPWRTIRGLGDPLALVRVELDGPVLDLPALQPWLASRPSGEGRLPTLEEGLHVRDGRIDGAGWSVEAMELTLPRLRGDAPVRARATGRYDDGATRAPFALAATLQRPASGRGFAVVGAVAPARAGWRLPTSITLSGALHWQDRLALLPARFGASGRYLAGETDIPFALGLHGPLRAHAGAWTLLPAGIALRGGGLVPELDARGAFAIGQRLRLQIDGRIAHWPEAWPTLPPPLGASRQPLALSAGYRGLFDLSAPLALRVVRDDLRFDGRLHIPGLVDWASTLDQGSLLPPLEGRLEAEAMEISGARLEGVRIEFDDDAERGP</sequence>
<evidence type="ECO:0008006" key="4">
    <source>
        <dbReference type="Google" id="ProtNLM"/>
    </source>
</evidence>
<proteinExistence type="predicted"/>
<dbReference type="RefSeq" id="WP_280942328.1">
    <property type="nucleotide sequence ID" value="NZ_JARYGX010000018.1"/>
</dbReference>